<comment type="caution">
    <text evidence="1">The sequence shown here is derived from an EMBL/GenBank/DDBJ whole genome shotgun (WGS) entry which is preliminary data.</text>
</comment>
<protein>
    <submittedName>
        <fullName evidence="1">Uncharacterized protein</fullName>
    </submittedName>
</protein>
<dbReference type="EMBL" id="JRMB01000002">
    <property type="protein sequence ID" value="KGF63638.1"/>
    <property type="molecule type" value="Genomic_DNA"/>
</dbReference>
<accession>A0A9X0ED62</accession>
<dbReference type="RefSeq" id="WP_037015266.1">
    <property type="nucleotide sequence ID" value="NZ_JRMB01000002.1"/>
</dbReference>
<proteinExistence type="predicted"/>
<evidence type="ECO:0000313" key="1">
    <source>
        <dbReference type="EMBL" id="KGF63638.1"/>
    </source>
</evidence>
<dbReference type="OrthoDB" id="6935095at2"/>
<reference evidence="1 2" key="1">
    <citation type="submission" date="2014-09" db="EMBL/GenBank/DDBJ databases">
        <title>Genome sequence of Pseudomonas lutea strain DSM 17257T.</title>
        <authorList>
            <person name="Kwak Y."/>
            <person name="Shin J.-H."/>
        </authorList>
    </citation>
    <scope>NUCLEOTIDE SEQUENCE [LARGE SCALE GENOMIC DNA]</scope>
    <source>
        <strain evidence="1 2">DSM 17257</strain>
    </source>
</reference>
<dbReference type="Proteomes" id="UP000029719">
    <property type="component" value="Unassembled WGS sequence"/>
</dbReference>
<evidence type="ECO:0000313" key="2">
    <source>
        <dbReference type="Proteomes" id="UP000029719"/>
    </source>
</evidence>
<name>A0A9X0ED62_9PSED</name>
<organism evidence="1 2">
    <name type="scientific">Pseudomonas lutea</name>
    <dbReference type="NCBI Taxonomy" id="243924"/>
    <lineage>
        <taxon>Bacteria</taxon>
        <taxon>Pseudomonadati</taxon>
        <taxon>Pseudomonadota</taxon>
        <taxon>Gammaproteobacteria</taxon>
        <taxon>Pseudomonadales</taxon>
        <taxon>Pseudomonadaceae</taxon>
        <taxon>Pseudomonas</taxon>
    </lineage>
</organism>
<dbReference type="AlphaFoldDB" id="A0A9X0ED62"/>
<gene>
    <name evidence="1" type="ORF">LT42_17200</name>
</gene>
<sequence>MSRVSAALPRKSLQEHERKFLKVAGTYLAQEKVGGPAALADLLDMVASWHSLRTDIEFGEYCKRWVLEGNSKSPPADKLLRNLLGLDQPPPRRIRRAA</sequence>